<name>A0A6A5V0Y1_9PLEO</name>
<evidence type="ECO:0000259" key="7">
    <source>
        <dbReference type="Pfam" id="PF07976"/>
    </source>
</evidence>
<feature type="compositionally biased region" description="Low complexity" evidence="5">
    <location>
        <begin position="11"/>
        <end position="22"/>
    </location>
</feature>
<comment type="similarity">
    <text evidence="1">Belongs to the PheA/TfdB FAD monooxygenase family.</text>
</comment>
<evidence type="ECO:0000256" key="3">
    <source>
        <dbReference type="ARBA" id="ARBA00022827"/>
    </source>
</evidence>
<keyword evidence="2" id="KW-0285">Flavoprotein</keyword>
<evidence type="ECO:0000256" key="2">
    <source>
        <dbReference type="ARBA" id="ARBA00022630"/>
    </source>
</evidence>
<dbReference type="GO" id="GO:0071949">
    <property type="term" value="F:FAD binding"/>
    <property type="evidence" value="ECO:0007669"/>
    <property type="project" value="InterPro"/>
</dbReference>
<dbReference type="InterPro" id="IPR050641">
    <property type="entry name" value="RIFMO-like"/>
</dbReference>
<feature type="domain" description="Phenol hydroxylase-like C-terminal dimerisation" evidence="7">
    <location>
        <begin position="457"/>
        <end position="673"/>
    </location>
</feature>
<gene>
    <name evidence="8" type="ORF">BU23DRAFT_231640</name>
</gene>
<evidence type="ECO:0000313" key="9">
    <source>
        <dbReference type="Proteomes" id="UP000800036"/>
    </source>
</evidence>
<dbReference type="PANTHER" id="PTHR43004">
    <property type="entry name" value="TRK SYSTEM POTASSIUM UPTAKE PROTEIN"/>
    <property type="match status" value="1"/>
</dbReference>
<evidence type="ECO:0000259" key="6">
    <source>
        <dbReference type="Pfam" id="PF01494"/>
    </source>
</evidence>
<keyword evidence="9" id="KW-1185">Reference proteome</keyword>
<protein>
    <submittedName>
        <fullName evidence="8">FAD monooxygenase-like protein</fullName>
    </submittedName>
</protein>
<dbReference type="SUPFAM" id="SSF52833">
    <property type="entry name" value="Thioredoxin-like"/>
    <property type="match status" value="1"/>
</dbReference>
<dbReference type="InterPro" id="IPR038220">
    <property type="entry name" value="PHOX_C_sf"/>
</dbReference>
<evidence type="ECO:0000256" key="1">
    <source>
        <dbReference type="ARBA" id="ARBA00007801"/>
    </source>
</evidence>
<dbReference type="Pfam" id="PF01494">
    <property type="entry name" value="FAD_binding_3"/>
    <property type="match status" value="1"/>
</dbReference>
<proteinExistence type="inferred from homology"/>
<dbReference type="PANTHER" id="PTHR43004:SF4">
    <property type="entry name" value="FAD-BINDING DOMAIN-CONTAINING PROTEIN"/>
    <property type="match status" value="1"/>
</dbReference>
<dbReference type="Gene3D" id="3.40.30.20">
    <property type="match status" value="1"/>
</dbReference>
<dbReference type="Pfam" id="PF07976">
    <property type="entry name" value="Phe_hydrox_dim"/>
    <property type="match status" value="1"/>
</dbReference>
<dbReference type="Gene3D" id="3.30.9.10">
    <property type="entry name" value="D-Amino Acid Oxidase, subunit A, domain 2"/>
    <property type="match status" value="1"/>
</dbReference>
<keyword evidence="8" id="KW-0503">Monooxygenase</keyword>
<sequence>MSPSIWSLMKRSPSSSASNRSPIHPKVVRMAPGLTTESIPSTSNSAETSSTAASAANGWSTGYDTFLSDVLVVGAGPAGLMLADNLVRYGIKTQIVDNRSDRTTTGRADGLQPKTIETLRQMRVADPLLRKGVKIYDIAFWKSTLEKSLHRTGREIHYPPVVDLLDPYILLIHQGMVEGIFIDDLAERGVQVLRNTAFADFEYTPERIRPLTVHCKQDVSHSRRKLATRYIVGCDGAHSAVRKCIPGATPVGASSDAVWGVLDGVLDTDFPDIWSKVVVQSDEFGSVLMIPRERNMTRLYIELKPTSDIATTSKERQTQEFVQKRAQEIMRPYRLEWRDVEWFGRYQIGQRVAARFSDDERRVFIAGDASHTHSPKAAQGMNTSMHDAWNLAWKLNFSVRNLAKPALMETYEQERKKIAQDLIDFDYEHANAFHAGDPQALADNFNKNVAFISGYGVSYEQNVLNVQSKAYTRGNLTPGFLLPPAKVTRFIDANPVDIQTDIPALGQFRIYFFARNLHAAMPFLDVVCKAHQSNSSYVGRVTMAGNASYTMQPPLAAPHDQFVCPERYTPVSGIFTYAVVTDMDRNDIEITHLPRILQDSRWSFYLDNVPHMDTRGQTVMDKWLAGLDDSEVVVANVRPDGYVGTVRRFTDGSFESGINAVSWLDEYYSQFLRDS</sequence>
<dbReference type="Proteomes" id="UP000800036">
    <property type="component" value="Unassembled WGS sequence"/>
</dbReference>
<organism evidence="8 9">
    <name type="scientific">Bimuria novae-zelandiae CBS 107.79</name>
    <dbReference type="NCBI Taxonomy" id="1447943"/>
    <lineage>
        <taxon>Eukaryota</taxon>
        <taxon>Fungi</taxon>
        <taxon>Dikarya</taxon>
        <taxon>Ascomycota</taxon>
        <taxon>Pezizomycotina</taxon>
        <taxon>Dothideomycetes</taxon>
        <taxon>Pleosporomycetidae</taxon>
        <taxon>Pleosporales</taxon>
        <taxon>Massarineae</taxon>
        <taxon>Didymosphaeriaceae</taxon>
        <taxon>Bimuria</taxon>
    </lineage>
</organism>
<dbReference type="InterPro" id="IPR012941">
    <property type="entry name" value="Phe_hydrox_C_dim_dom"/>
</dbReference>
<reference evidence="8" key="1">
    <citation type="journal article" date="2020" name="Stud. Mycol.">
        <title>101 Dothideomycetes genomes: a test case for predicting lifestyles and emergence of pathogens.</title>
        <authorList>
            <person name="Haridas S."/>
            <person name="Albert R."/>
            <person name="Binder M."/>
            <person name="Bloem J."/>
            <person name="Labutti K."/>
            <person name="Salamov A."/>
            <person name="Andreopoulos B."/>
            <person name="Baker S."/>
            <person name="Barry K."/>
            <person name="Bills G."/>
            <person name="Bluhm B."/>
            <person name="Cannon C."/>
            <person name="Castanera R."/>
            <person name="Culley D."/>
            <person name="Daum C."/>
            <person name="Ezra D."/>
            <person name="Gonzalez J."/>
            <person name="Henrissat B."/>
            <person name="Kuo A."/>
            <person name="Liang C."/>
            <person name="Lipzen A."/>
            <person name="Lutzoni F."/>
            <person name="Magnuson J."/>
            <person name="Mondo S."/>
            <person name="Nolan M."/>
            <person name="Ohm R."/>
            <person name="Pangilinan J."/>
            <person name="Park H.-J."/>
            <person name="Ramirez L."/>
            <person name="Alfaro M."/>
            <person name="Sun H."/>
            <person name="Tritt A."/>
            <person name="Yoshinaga Y."/>
            <person name="Zwiers L.-H."/>
            <person name="Turgeon B."/>
            <person name="Goodwin S."/>
            <person name="Spatafora J."/>
            <person name="Crous P."/>
            <person name="Grigoriev I."/>
        </authorList>
    </citation>
    <scope>NUCLEOTIDE SEQUENCE</scope>
    <source>
        <strain evidence="8">CBS 107.79</strain>
    </source>
</reference>
<dbReference type="GO" id="GO:0016709">
    <property type="term" value="F:oxidoreductase activity, acting on paired donors, with incorporation or reduction of molecular oxygen, NAD(P)H as one donor, and incorporation of one atom of oxygen"/>
    <property type="evidence" value="ECO:0007669"/>
    <property type="project" value="UniProtKB-ARBA"/>
</dbReference>
<evidence type="ECO:0000313" key="8">
    <source>
        <dbReference type="EMBL" id="KAF1969879.1"/>
    </source>
</evidence>
<dbReference type="InterPro" id="IPR036188">
    <property type="entry name" value="FAD/NAD-bd_sf"/>
</dbReference>
<dbReference type="Gene3D" id="3.50.50.60">
    <property type="entry name" value="FAD/NAD(P)-binding domain"/>
    <property type="match status" value="1"/>
</dbReference>
<dbReference type="SUPFAM" id="SSF51905">
    <property type="entry name" value="FAD/NAD(P)-binding domain"/>
    <property type="match status" value="1"/>
</dbReference>
<dbReference type="EMBL" id="ML976705">
    <property type="protein sequence ID" value="KAF1969879.1"/>
    <property type="molecule type" value="Genomic_DNA"/>
</dbReference>
<dbReference type="SUPFAM" id="SSF54373">
    <property type="entry name" value="FAD-linked reductases, C-terminal domain"/>
    <property type="match status" value="1"/>
</dbReference>
<dbReference type="InterPro" id="IPR002938">
    <property type="entry name" value="FAD-bd"/>
</dbReference>
<dbReference type="AlphaFoldDB" id="A0A6A5V0Y1"/>
<evidence type="ECO:0000256" key="5">
    <source>
        <dbReference type="SAM" id="MobiDB-lite"/>
    </source>
</evidence>
<keyword evidence="3" id="KW-0274">FAD</keyword>
<feature type="region of interest" description="Disordered" evidence="5">
    <location>
        <begin position="1"/>
        <end position="25"/>
    </location>
</feature>
<accession>A0A6A5V0Y1</accession>
<keyword evidence="4" id="KW-0560">Oxidoreductase</keyword>
<dbReference type="InterPro" id="IPR036249">
    <property type="entry name" value="Thioredoxin-like_sf"/>
</dbReference>
<evidence type="ECO:0000256" key="4">
    <source>
        <dbReference type="ARBA" id="ARBA00023002"/>
    </source>
</evidence>
<feature type="domain" description="FAD-binding" evidence="6">
    <location>
        <begin position="69"/>
        <end position="425"/>
    </location>
</feature>
<dbReference type="OrthoDB" id="5325318at2759"/>
<dbReference type="PRINTS" id="PR00420">
    <property type="entry name" value="RNGMNOXGNASE"/>
</dbReference>